<evidence type="ECO:0000256" key="1">
    <source>
        <dbReference type="SAM" id="MobiDB-lite"/>
    </source>
</evidence>
<proteinExistence type="predicted"/>
<dbReference type="Proteomes" id="UP001286313">
    <property type="component" value="Unassembled WGS sequence"/>
</dbReference>
<accession>A0AAE1KVV8</accession>
<evidence type="ECO:0000313" key="2">
    <source>
        <dbReference type="EMBL" id="KAK3885817.1"/>
    </source>
</evidence>
<organism evidence="2 3">
    <name type="scientific">Petrolisthes cinctipes</name>
    <name type="common">Flat porcelain crab</name>
    <dbReference type="NCBI Taxonomy" id="88211"/>
    <lineage>
        <taxon>Eukaryota</taxon>
        <taxon>Metazoa</taxon>
        <taxon>Ecdysozoa</taxon>
        <taxon>Arthropoda</taxon>
        <taxon>Crustacea</taxon>
        <taxon>Multicrustacea</taxon>
        <taxon>Malacostraca</taxon>
        <taxon>Eumalacostraca</taxon>
        <taxon>Eucarida</taxon>
        <taxon>Decapoda</taxon>
        <taxon>Pleocyemata</taxon>
        <taxon>Anomura</taxon>
        <taxon>Galatheoidea</taxon>
        <taxon>Porcellanidae</taxon>
        <taxon>Petrolisthes</taxon>
    </lineage>
</organism>
<gene>
    <name evidence="2" type="ORF">Pcinc_010011</name>
</gene>
<dbReference type="EMBL" id="JAWQEG010000765">
    <property type="protein sequence ID" value="KAK3885817.1"/>
    <property type="molecule type" value="Genomic_DNA"/>
</dbReference>
<protein>
    <submittedName>
        <fullName evidence="2">Uncharacterized protein</fullName>
    </submittedName>
</protein>
<name>A0AAE1KVV8_PETCI</name>
<sequence>MEGEKNTKRKEEEEGKNSSKREGGKDEEEGRGEGPMDSILASVIKADEAKKTKAKDLSIYRTPSGNDNKHTNMY</sequence>
<feature type="region of interest" description="Disordered" evidence="1">
    <location>
        <begin position="1"/>
        <end position="74"/>
    </location>
</feature>
<reference evidence="2" key="1">
    <citation type="submission" date="2023-10" db="EMBL/GenBank/DDBJ databases">
        <title>Genome assemblies of two species of porcelain crab, Petrolisthes cinctipes and Petrolisthes manimaculis (Anomura: Porcellanidae).</title>
        <authorList>
            <person name="Angst P."/>
        </authorList>
    </citation>
    <scope>NUCLEOTIDE SEQUENCE</scope>
    <source>
        <strain evidence="2">PB745_01</strain>
        <tissue evidence="2">Gill</tissue>
    </source>
</reference>
<feature type="compositionally biased region" description="Basic and acidic residues" evidence="1">
    <location>
        <begin position="45"/>
        <end position="58"/>
    </location>
</feature>
<feature type="compositionally biased region" description="Basic and acidic residues" evidence="1">
    <location>
        <begin position="1"/>
        <end position="24"/>
    </location>
</feature>
<dbReference type="AlphaFoldDB" id="A0AAE1KVV8"/>
<evidence type="ECO:0000313" key="3">
    <source>
        <dbReference type="Proteomes" id="UP001286313"/>
    </source>
</evidence>
<comment type="caution">
    <text evidence="2">The sequence shown here is derived from an EMBL/GenBank/DDBJ whole genome shotgun (WGS) entry which is preliminary data.</text>
</comment>
<keyword evidence="3" id="KW-1185">Reference proteome</keyword>